<proteinExistence type="predicted"/>
<evidence type="ECO:0000313" key="2">
    <source>
        <dbReference type="EMBL" id="AHF17831.1"/>
    </source>
</evidence>
<dbReference type="RefSeq" id="WP_008586758.1">
    <property type="nucleotide sequence ID" value="NZ_CP007035.1"/>
</dbReference>
<dbReference type="EMBL" id="CP007035">
    <property type="protein sequence ID" value="AHF17831.1"/>
    <property type="molecule type" value="Genomic_DNA"/>
</dbReference>
<dbReference type="Proteomes" id="UP000003586">
    <property type="component" value="Chromosome"/>
</dbReference>
<dbReference type="Gene3D" id="2.40.160.60">
    <property type="entry name" value="Outer membrane protein transport protein (OMPP1/FadL/TodX)"/>
    <property type="match status" value="1"/>
</dbReference>
<dbReference type="HOGENOM" id="CLU_047829_0_0_10"/>
<gene>
    <name evidence="2" type="ORF">NIASO_14900</name>
</gene>
<dbReference type="KEGG" id="nso:NIASO_14900"/>
<dbReference type="STRING" id="929713.NIASO_14900"/>
<accession>W0F8Y2</accession>
<evidence type="ECO:0008006" key="4">
    <source>
        <dbReference type="Google" id="ProtNLM"/>
    </source>
</evidence>
<name>W0F8Y2_9BACT</name>
<keyword evidence="1" id="KW-0732">Signal</keyword>
<keyword evidence="3" id="KW-1185">Reference proteome</keyword>
<evidence type="ECO:0000313" key="3">
    <source>
        <dbReference type="Proteomes" id="UP000003586"/>
    </source>
</evidence>
<protein>
    <recommendedName>
        <fullName evidence="4">Aromatic hydrocarbon degradation membrane protein</fullName>
    </recommendedName>
</protein>
<feature type="signal peptide" evidence="1">
    <location>
        <begin position="1"/>
        <end position="35"/>
    </location>
</feature>
<dbReference type="AlphaFoldDB" id="W0F8Y2"/>
<evidence type="ECO:0000256" key="1">
    <source>
        <dbReference type="SAM" id="SignalP"/>
    </source>
</evidence>
<feature type="chain" id="PRO_5004788657" description="Aromatic hydrocarbon degradation membrane protein" evidence="1">
    <location>
        <begin position="36"/>
        <end position="466"/>
    </location>
</feature>
<sequence length="466" mass="51020">MLLVKSITLRKLNATTCKCLAVAICCTGFNLLASAQDNSPYSRYALGDEISSSSATNRGMGGVSAAYNSPSTVNYSNPASYSFFQSITEVGTKKQIQGRVVLDIGLEGQGRTMTDNLKQARFTSTNILFNRVSVGVPLRRNWGLAFGLRPLNRISYDIEQKENLNSEGSGQRIDSATTNHQGYGGLYLASIGTGVKFKVGKDQYISLGVNGGYMFGSQNYTTTRSLYNDSTYYATGTWDTRTGLGRVYADAGIQYMGKIGKKLYLGLGAYGNWKQTINTSSDINTSSVNYSSTAPDTSYSQKSVKGSIVYPTNTTVGFVLQKPQSATESGWLFGADFTSSKWQQFRVNGVPDSAVANNWKLKVGAEFSPIGKKNYFSHASYRIGFYTGPDYITYNGNQLPTYGVSAGIGLPLANYNQMAQGQFSMINLAFEYFKRGNSKNPLQENVYRVTVGFSLTDLWFGKRRSM</sequence>
<reference evidence="2 3" key="1">
    <citation type="submission" date="2013-12" db="EMBL/GenBank/DDBJ databases">
        <authorList>
            <consortium name="DOE Joint Genome Institute"/>
            <person name="Eisen J."/>
            <person name="Huntemann M."/>
            <person name="Han J."/>
            <person name="Chen A."/>
            <person name="Kyrpides N."/>
            <person name="Mavromatis K."/>
            <person name="Markowitz V."/>
            <person name="Palaniappan K."/>
            <person name="Ivanova N."/>
            <person name="Schaumberg A."/>
            <person name="Pati A."/>
            <person name="Liolios K."/>
            <person name="Nordberg H.P."/>
            <person name="Cantor M.N."/>
            <person name="Hua S.X."/>
            <person name="Woyke T."/>
        </authorList>
    </citation>
    <scope>NUCLEOTIDE SEQUENCE [LARGE SCALE GENOMIC DNA]</scope>
    <source>
        <strain evidence="3">DSM 19437</strain>
    </source>
</reference>
<organism evidence="2 3">
    <name type="scientific">Niabella soli DSM 19437</name>
    <dbReference type="NCBI Taxonomy" id="929713"/>
    <lineage>
        <taxon>Bacteria</taxon>
        <taxon>Pseudomonadati</taxon>
        <taxon>Bacteroidota</taxon>
        <taxon>Chitinophagia</taxon>
        <taxon>Chitinophagales</taxon>
        <taxon>Chitinophagaceae</taxon>
        <taxon>Niabella</taxon>
    </lineage>
</organism>
<dbReference type="eggNOG" id="COG2067">
    <property type="taxonomic scope" value="Bacteria"/>
</dbReference>